<dbReference type="Proteomes" id="UP001152484">
    <property type="component" value="Unassembled WGS sequence"/>
</dbReference>
<sequence>MLQTLTNSYPTAAKTAEIMARYRPIAPKPETSVCPSPDVASNNSNALPPGISRSPFLRDVWRQLQARPTRSRKRGRSHVPPPPPKRVRSGPSGMQGVSPPNYHHRLISFQGGGGGSFPVFPNLISLKCGLDGPVSTLSSSVSLSFLPPHSAPLSHSSPAKPREERGIDLNRAAEDNEDGFFPIPVINPRPVRPVGSSIYVGRIVVGGAEEDGRKRLLAEEVEEEVETEVLPAVVSDSKNNVRLANSAYKEMVGQPECCWLDYMPPHGGGKRGRIGGEVVLHLLDACDVPMSSERFTCWVRIEWRSNDDEKKKNSVRAFCDAVKLGCKSRDYLFEWRFHTTQTTSPE</sequence>
<feature type="domain" description="DUF7950" evidence="2">
    <location>
        <begin position="219"/>
        <end position="339"/>
    </location>
</feature>
<dbReference type="PANTHER" id="PTHR33595:SF3">
    <property type="entry name" value="PAS DOMAIN-CONTAINING PROTEIN"/>
    <property type="match status" value="1"/>
</dbReference>
<gene>
    <name evidence="3" type="ORF">CEURO_LOCUS540</name>
</gene>
<reference evidence="3" key="1">
    <citation type="submission" date="2022-07" db="EMBL/GenBank/DDBJ databases">
        <authorList>
            <person name="Macas J."/>
            <person name="Novak P."/>
            <person name="Neumann P."/>
        </authorList>
    </citation>
    <scope>NUCLEOTIDE SEQUENCE</scope>
</reference>
<dbReference type="EMBL" id="CAMAPE010000002">
    <property type="protein sequence ID" value="CAH9053710.1"/>
    <property type="molecule type" value="Genomic_DNA"/>
</dbReference>
<dbReference type="Pfam" id="PF25821">
    <property type="entry name" value="DUF7950"/>
    <property type="match status" value="1"/>
</dbReference>
<comment type="caution">
    <text evidence="3">The sequence shown here is derived from an EMBL/GenBank/DDBJ whole genome shotgun (WGS) entry which is preliminary data.</text>
</comment>
<dbReference type="InterPro" id="IPR057710">
    <property type="entry name" value="DUF7950"/>
</dbReference>
<organism evidence="3 4">
    <name type="scientific">Cuscuta europaea</name>
    <name type="common">European dodder</name>
    <dbReference type="NCBI Taxonomy" id="41803"/>
    <lineage>
        <taxon>Eukaryota</taxon>
        <taxon>Viridiplantae</taxon>
        <taxon>Streptophyta</taxon>
        <taxon>Embryophyta</taxon>
        <taxon>Tracheophyta</taxon>
        <taxon>Spermatophyta</taxon>
        <taxon>Magnoliopsida</taxon>
        <taxon>eudicotyledons</taxon>
        <taxon>Gunneridae</taxon>
        <taxon>Pentapetalae</taxon>
        <taxon>asterids</taxon>
        <taxon>lamiids</taxon>
        <taxon>Solanales</taxon>
        <taxon>Convolvulaceae</taxon>
        <taxon>Cuscuteae</taxon>
        <taxon>Cuscuta</taxon>
        <taxon>Cuscuta subgen. Cuscuta</taxon>
    </lineage>
</organism>
<feature type="region of interest" description="Disordered" evidence="1">
    <location>
        <begin position="29"/>
        <end position="54"/>
    </location>
</feature>
<feature type="region of interest" description="Disordered" evidence="1">
    <location>
        <begin position="66"/>
        <end position="106"/>
    </location>
</feature>
<accession>A0A9P0YGP1</accession>
<dbReference type="PANTHER" id="PTHR33595">
    <property type="entry name" value="VON WILLEBRAND FACTOR A DOMAIN PROTEIN"/>
    <property type="match status" value="1"/>
</dbReference>
<evidence type="ECO:0000259" key="2">
    <source>
        <dbReference type="Pfam" id="PF25821"/>
    </source>
</evidence>
<evidence type="ECO:0000313" key="4">
    <source>
        <dbReference type="Proteomes" id="UP001152484"/>
    </source>
</evidence>
<name>A0A9P0YGP1_CUSEU</name>
<evidence type="ECO:0000256" key="1">
    <source>
        <dbReference type="SAM" id="MobiDB-lite"/>
    </source>
</evidence>
<keyword evidence="4" id="KW-1185">Reference proteome</keyword>
<protein>
    <recommendedName>
        <fullName evidence="2">DUF7950 domain-containing protein</fullName>
    </recommendedName>
</protein>
<evidence type="ECO:0000313" key="3">
    <source>
        <dbReference type="EMBL" id="CAH9053710.1"/>
    </source>
</evidence>
<proteinExistence type="predicted"/>
<dbReference type="AlphaFoldDB" id="A0A9P0YGP1"/>
<dbReference type="OrthoDB" id="1922150at2759"/>